<dbReference type="Pfam" id="PF01925">
    <property type="entry name" value="TauE"/>
    <property type="match status" value="1"/>
</dbReference>
<keyword evidence="5 8" id="KW-0812">Transmembrane</keyword>
<comment type="caution">
    <text evidence="9">The sequence shown here is derived from an EMBL/GenBank/DDBJ whole genome shotgun (WGS) entry which is preliminary data.</text>
</comment>
<dbReference type="InterPro" id="IPR002781">
    <property type="entry name" value="TM_pro_TauE-like"/>
</dbReference>
<dbReference type="Proteomes" id="UP000544090">
    <property type="component" value="Unassembled WGS sequence"/>
</dbReference>
<keyword evidence="6 8" id="KW-1133">Transmembrane helix</keyword>
<feature type="transmembrane region" description="Helical" evidence="8">
    <location>
        <begin position="42"/>
        <end position="60"/>
    </location>
</feature>
<evidence type="ECO:0000256" key="7">
    <source>
        <dbReference type="ARBA" id="ARBA00023136"/>
    </source>
</evidence>
<dbReference type="PANTHER" id="PTHR30269">
    <property type="entry name" value="TRANSMEMBRANE PROTEIN YFCA"/>
    <property type="match status" value="1"/>
</dbReference>
<feature type="transmembrane region" description="Helical" evidence="8">
    <location>
        <begin position="97"/>
        <end position="116"/>
    </location>
</feature>
<organism evidence="9 10">
    <name type="scientific">Arthrobacter mobilis</name>
    <dbReference type="NCBI Taxonomy" id="2724944"/>
    <lineage>
        <taxon>Bacteria</taxon>
        <taxon>Bacillati</taxon>
        <taxon>Actinomycetota</taxon>
        <taxon>Actinomycetes</taxon>
        <taxon>Micrococcales</taxon>
        <taxon>Micrococcaceae</taxon>
        <taxon>Arthrobacter</taxon>
    </lineage>
</organism>
<evidence type="ECO:0000256" key="6">
    <source>
        <dbReference type="ARBA" id="ARBA00022989"/>
    </source>
</evidence>
<reference evidence="9 10" key="1">
    <citation type="submission" date="2020-04" db="EMBL/GenBank/DDBJ databases">
        <title>Arthrobacter sp. nov.</title>
        <authorList>
            <person name="Liu S."/>
        </authorList>
    </citation>
    <scope>NUCLEOTIDE SEQUENCE [LARGE SCALE GENOMIC DNA]</scope>
    <source>
        <strain evidence="9 10">E918</strain>
    </source>
</reference>
<dbReference type="EMBL" id="JAAZSQ010000007">
    <property type="protein sequence ID" value="NKX54764.1"/>
    <property type="molecule type" value="Genomic_DNA"/>
</dbReference>
<keyword evidence="10" id="KW-1185">Reference proteome</keyword>
<evidence type="ECO:0000256" key="3">
    <source>
        <dbReference type="ARBA" id="ARBA00022448"/>
    </source>
</evidence>
<dbReference type="AlphaFoldDB" id="A0A7X6HEH6"/>
<comment type="subcellular location">
    <subcellularLocation>
        <location evidence="1 8">Cell membrane</location>
        <topology evidence="1 8">Multi-pass membrane protein</topology>
    </subcellularLocation>
</comment>
<keyword evidence="7 8" id="KW-0472">Membrane</keyword>
<evidence type="ECO:0000256" key="4">
    <source>
        <dbReference type="ARBA" id="ARBA00022475"/>
    </source>
</evidence>
<dbReference type="PANTHER" id="PTHR30269:SF37">
    <property type="entry name" value="MEMBRANE TRANSPORTER PROTEIN"/>
    <property type="match status" value="1"/>
</dbReference>
<feature type="transmembrane region" description="Helical" evidence="8">
    <location>
        <begin position="72"/>
        <end position="91"/>
    </location>
</feature>
<evidence type="ECO:0000313" key="10">
    <source>
        <dbReference type="Proteomes" id="UP000544090"/>
    </source>
</evidence>
<keyword evidence="3" id="KW-0813">Transport</keyword>
<evidence type="ECO:0000256" key="8">
    <source>
        <dbReference type="RuleBase" id="RU363041"/>
    </source>
</evidence>
<protein>
    <recommendedName>
        <fullName evidence="8">Probable membrane transporter protein</fullName>
    </recommendedName>
</protein>
<proteinExistence type="inferred from homology"/>
<gene>
    <name evidence="9" type="ORF">HGG74_09480</name>
</gene>
<evidence type="ECO:0000256" key="5">
    <source>
        <dbReference type="ARBA" id="ARBA00022692"/>
    </source>
</evidence>
<feature type="transmembrane region" description="Helical" evidence="8">
    <location>
        <begin position="164"/>
        <end position="182"/>
    </location>
</feature>
<feature type="transmembrane region" description="Helical" evidence="8">
    <location>
        <begin position="188"/>
        <end position="208"/>
    </location>
</feature>
<feature type="transmembrane region" description="Helical" evidence="8">
    <location>
        <begin position="7"/>
        <end position="36"/>
    </location>
</feature>
<sequence>MSGAELVIIATVIVVASCLQGAIGFGLGLMAAPVIALIDPTLLPGSLVLLAAGATTLGVIRDRTTINFAGAGWALLGRVPGTALGALLVVILPARGLALTLAGAVLFGVMLSICGWRPKPRPLTVAAAGAASGILGTATSIGGPPMALVWHGSSKSQMRGTMSAFFLVGAIMSLTALAWVGALDHRTLIFAALLAPAMILGFALSRILNRRLNRRRIRHVALSASTLGAILVLLQAL</sequence>
<evidence type="ECO:0000313" key="9">
    <source>
        <dbReference type="EMBL" id="NKX54764.1"/>
    </source>
</evidence>
<dbReference type="RefSeq" id="WP_168486105.1">
    <property type="nucleotide sequence ID" value="NZ_JAAZSQ010000007.1"/>
</dbReference>
<comment type="similarity">
    <text evidence="2 8">Belongs to the 4-toluene sulfonate uptake permease (TSUP) (TC 2.A.102) family.</text>
</comment>
<keyword evidence="4 8" id="KW-1003">Cell membrane</keyword>
<dbReference type="InterPro" id="IPR052017">
    <property type="entry name" value="TSUP"/>
</dbReference>
<accession>A0A7X6HEH6</accession>
<name>A0A7X6HEH6_9MICC</name>
<evidence type="ECO:0000256" key="1">
    <source>
        <dbReference type="ARBA" id="ARBA00004651"/>
    </source>
</evidence>
<evidence type="ECO:0000256" key="2">
    <source>
        <dbReference type="ARBA" id="ARBA00009142"/>
    </source>
</evidence>
<dbReference type="GO" id="GO:0005886">
    <property type="term" value="C:plasma membrane"/>
    <property type="evidence" value="ECO:0007669"/>
    <property type="project" value="UniProtKB-SubCell"/>
</dbReference>